<gene>
    <name evidence="2" type="ORF">GCM10008957_08430</name>
</gene>
<organism evidence="2 3">
    <name type="scientific">Deinococcus ruber</name>
    <dbReference type="NCBI Taxonomy" id="1848197"/>
    <lineage>
        <taxon>Bacteria</taxon>
        <taxon>Thermotogati</taxon>
        <taxon>Deinococcota</taxon>
        <taxon>Deinococci</taxon>
        <taxon>Deinococcales</taxon>
        <taxon>Deinococcaceae</taxon>
        <taxon>Deinococcus</taxon>
    </lineage>
</organism>
<evidence type="ECO:0000313" key="3">
    <source>
        <dbReference type="Proteomes" id="UP000603865"/>
    </source>
</evidence>
<dbReference type="EMBL" id="BMQL01000003">
    <property type="protein sequence ID" value="GGQ98392.1"/>
    <property type="molecule type" value="Genomic_DNA"/>
</dbReference>
<accession>A0A918BY37</accession>
<evidence type="ECO:0000256" key="1">
    <source>
        <dbReference type="SAM" id="SignalP"/>
    </source>
</evidence>
<protein>
    <recommendedName>
        <fullName evidence="4">Lipoprotein</fullName>
    </recommendedName>
</protein>
<dbReference type="PROSITE" id="PS51257">
    <property type="entry name" value="PROKAR_LIPOPROTEIN"/>
    <property type="match status" value="1"/>
</dbReference>
<keyword evidence="3" id="KW-1185">Reference proteome</keyword>
<evidence type="ECO:0000313" key="2">
    <source>
        <dbReference type="EMBL" id="GGQ98392.1"/>
    </source>
</evidence>
<comment type="caution">
    <text evidence="2">The sequence shown here is derived from an EMBL/GenBank/DDBJ whole genome shotgun (WGS) entry which is preliminary data.</text>
</comment>
<feature type="chain" id="PRO_5037985181" description="Lipoprotein" evidence="1">
    <location>
        <begin position="23"/>
        <end position="206"/>
    </location>
</feature>
<sequence length="206" mass="21235">MKMKALMGAVLMLGLAACNSGGGLNIGQGFNIDANLTGASVRTAITQVVDSTTGAVKRYESTYTLTQPNAIFNVGPQSVGMTLQGFTVEVLDNAGTRYGDDQGKYQRSVSYVVQPGFICSTAGTTLDNCAPSAKVASKVATTIGSLPLVTDRIAALIVNDCETTGCPTLKLKVTFSGTDDAGRAQTLTVVSADLASSVSSFSTIKE</sequence>
<feature type="signal peptide" evidence="1">
    <location>
        <begin position="1"/>
        <end position="22"/>
    </location>
</feature>
<reference evidence="2" key="2">
    <citation type="submission" date="2020-09" db="EMBL/GenBank/DDBJ databases">
        <authorList>
            <person name="Sun Q."/>
            <person name="Ohkuma M."/>
        </authorList>
    </citation>
    <scope>NUCLEOTIDE SEQUENCE</scope>
    <source>
        <strain evidence="2">JCM 31311</strain>
    </source>
</reference>
<dbReference type="AlphaFoldDB" id="A0A918BY37"/>
<name>A0A918BY37_9DEIO</name>
<reference evidence="2" key="1">
    <citation type="journal article" date="2014" name="Int. J. Syst. Evol. Microbiol.">
        <title>Complete genome sequence of Corynebacterium casei LMG S-19264T (=DSM 44701T), isolated from a smear-ripened cheese.</title>
        <authorList>
            <consortium name="US DOE Joint Genome Institute (JGI-PGF)"/>
            <person name="Walter F."/>
            <person name="Albersmeier A."/>
            <person name="Kalinowski J."/>
            <person name="Ruckert C."/>
        </authorList>
    </citation>
    <scope>NUCLEOTIDE SEQUENCE</scope>
    <source>
        <strain evidence="2">JCM 31311</strain>
    </source>
</reference>
<dbReference type="RefSeq" id="WP_189088265.1">
    <property type="nucleotide sequence ID" value="NZ_BMQL01000003.1"/>
</dbReference>
<dbReference type="Proteomes" id="UP000603865">
    <property type="component" value="Unassembled WGS sequence"/>
</dbReference>
<evidence type="ECO:0008006" key="4">
    <source>
        <dbReference type="Google" id="ProtNLM"/>
    </source>
</evidence>
<keyword evidence="1" id="KW-0732">Signal</keyword>
<proteinExistence type="predicted"/>